<dbReference type="STRING" id="1184609.KILIM_063_00120"/>
<dbReference type="RefSeq" id="WP_006593832.1">
    <property type="nucleotide sequence ID" value="NZ_BAHD01000063.1"/>
</dbReference>
<accession>K6WDH3</accession>
<keyword evidence="3" id="KW-1185">Reference proteome</keyword>
<dbReference type="OrthoDB" id="8017424at2"/>
<evidence type="ECO:0000256" key="1">
    <source>
        <dbReference type="SAM" id="Phobius"/>
    </source>
</evidence>
<dbReference type="Pfam" id="PF09819">
    <property type="entry name" value="ABC_cobalt"/>
    <property type="match status" value="1"/>
</dbReference>
<reference evidence="2 3" key="1">
    <citation type="submission" date="2012-08" db="EMBL/GenBank/DDBJ databases">
        <title>Whole genome shotgun sequence of Kineosphaera limosa NBRC 100340.</title>
        <authorList>
            <person name="Yoshida I."/>
            <person name="Isaki S."/>
            <person name="Hosoyama A."/>
            <person name="Tsuchikane K."/>
            <person name="Katsumata H."/>
            <person name="Ando Y."/>
            <person name="Ohji S."/>
            <person name="Hamada M."/>
            <person name="Tamura T."/>
            <person name="Yamazoe A."/>
            <person name="Yamazaki S."/>
            <person name="Fujita N."/>
        </authorList>
    </citation>
    <scope>NUCLEOTIDE SEQUENCE [LARGE SCALE GENOMIC DNA]</scope>
    <source>
        <strain evidence="2 3">NBRC 100340</strain>
    </source>
</reference>
<comment type="caution">
    <text evidence="2">The sequence shown here is derived from an EMBL/GenBank/DDBJ whole genome shotgun (WGS) entry which is preliminary data.</text>
</comment>
<keyword evidence="1" id="KW-0812">Transmembrane</keyword>
<dbReference type="Proteomes" id="UP000008366">
    <property type="component" value="Unassembled WGS sequence"/>
</dbReference>
<evidence type="ECO:0000313" key="3">
    <source>
        <dbReference type="Proteomes" id="UP000008366"/>
    </source>
</evidence>
<protein>
    <submittedName>
        <fullName evidence="2">Uncharacterized protein</fullName>
    </submittedName>
</protein>
<dbReference type="eggNOG" id="COG4721">
    <property type="taxonomic scope" value="Bacteria"/>
</dbReference>
<sequence length="212" mass="22762">MTRIDERARTRDIPASGGPRAWRGIDFVTLAVLGVAFGVMFWGWNTFLYPLFQLAVVFPPAQSLALGVWLLPAVVGGLIVRRPGAALYTELIAASVEMLIGNQWGTAVLVSGVMQGLGVEIAFALVMWRRYGVLIAMLAGACAATLELVGWEWWAYMPQYDMVWKLMALGFAVTSGVLVAGIGGWLLVRGLAATGALGAFPPGREHAARTAR</sequence>
<dbReference type="InterPro" id="IPR017195">
    <property type="entry name" value="ABC_thiamin-permease_prd"/>
</dbReference>
<dbReference type="AlphaFoldDB" id="K6WDH3"/>
<keyword evidence="1" id="KW-0472">Membrane</keyword>
<evidence type="ECO:0000313" key="2">
    <source>
        <dbReference type="EMBL" id="GAB97300.1"/>
    </source>
</evidence>
<name>K6WDH3_9MICO</name>
<keyword evidence="1" id="KW-1133">Transmembrane helix</keyword>
<dbReference type="EMBL" id="BAHD01000063">
    <property type="protein sequence ID" value="GAB97300.1"/>
    <property type="molecule type" value="Genomic_DNA"/>
</dbReference>
<dbReference type="PIRSF" id="PIRSF037394">
    <property type="entry name" value="ABC_thiamine-permease_YkoE_prd"/>
    <property type="match status" value="1"/>
</dbReference>
<proteinExistence type="predicted"/>
<feature type="transmembrane region" description="Helical" evidence="1">
    <location>
        <begin position="133"/>
        <end position="154"/>
    </location>
</feature>
<organism evidence="2 3">
    <name type="scientific">Kineosphaera limosa NBRC 100340</name>
    <dbReference type="NCBI Taxonomy" id="1184609"/>
    <lineage>
        <taxon>Bacteria</taxon>
        <taxon>Bacillati</taxon>
        <taxon>Actinomycetota</taxon>
        <taxon>Actinomycetes</taxon>
        <taxon>Micrococcales</taxon>
        <taxon>Dermatophilaceae</taxon>
        <taxon>Kineosphaera</taxon>
    </lineage>
</organism>
<feature type="transmembrane region" description="Helical" evidence="1">
    <location>
        <begin position="64"/>
        <end position="80"/>
    </location>
</feature>
<feature type="transmembrane region" description="Helical" evidence="1">
    <location>
        <begin position="21"/>
        <end position="44"/>
    </location>
</feature>
<gene>
    <name evidence="2" type="ORF">KILIM_063_00120</name>
</gene>
<feature type="transmembrane region" description="Helical" evidence="1">
    <location>
        <begin position="166"/>
        <end position="188"/>
    </location>
</feature>